<dbReference type="Proteomes" id="UP000266568">
    <property type="component" value="Unassembled WGS sequence"/>
</dbReference>
<gene>
    <name evidence="1" type="ORF">DFR49_3462</name>
</gene>
<dbReference type="RefSeq" id="WP_119036869.1">
    <property type="nucleotide sequence ID" value="NZ_QXDC01000004.1"/>
</dbReference>
<evidence type="ECO:0000313" key="1">
    <source>
        <dbReference type="EMBL" id="RIA37576.1"/>
    </source>
</evidence>
<name>A0A397NJ63_9SPHN</name>
<proteinExistence type="predicted"/>
<protein>
    <submittedName>
        <fullName evidence="1">Uncharacterized protein</fullName>
    </submittedName>
</protein>
<accession>A0A397NJ63</accession>
<dbReference type="EMBL" id="QXDC01000004">
    <property type="protein sequence ID" value="RIA37576.1"/>
    <property type="molecule type" value="Genomic_DNA"/>
</dbReference>
<organism evidence="1 2">
    <name type="scientific">Hephaestia caeni</name>
    <dbReference type="NCBI Taxonomy" id="645617"/>
    <lineage>
        <taxon>Bacteria</taxon>
        <taxon>Pseudomonadati</taxon>
        <taxon>Pseudomonadota</taxon>
        <taxon>Alphaproteobacteria</taxon>
        <taxon>Sphingomonadales</taxon>
        <taxon>Sphingomonadaceae</taxon>
        <taxon>Hephaestia</taxon>
    </lineage>
</organism>
<dbReference type="AlphaFoldDB" id="A0A397NJ63"/>
<dbReference type="OrthoDB" id="8453852at2"/>
<comment type="caution">
    <text evidence="1">The sequence shown here is derived from an EMBL/GenBank/DDBJ whole genome shotgun (WGS) entry which is preliminary data.</text>
</comment>
<sequence length="89" mass="9660">MKLIELDAGNVSLEYRPEDAAVVKRRLGEAGRLRVTKAATHDVISVAGMRFIAMNDWDEPCLISQSIAGAALLRSIVAPREKRQAVVSG</sequence>
<keyword evidence="2" id="KW-1185">Reference proteome</keyword>
<evidence type="ECO:0000313" key="2">
    <source>
        <dbReference type="Proteomes" id="UP000266568"/>
    </source>
</evidence>
<reference evidence="1 2" key="1">
    <citation type="submission" date="2018-08" db="EMBL/GenBank/DDBJ databases">
        <title>Genomic Encyclopedia of Type Strains, Phase IV (KMG-IV): sequencing the most valuable type-strain genomes for metagenomic binning, comparative biology and taxonomic classification.</title>
        <authorList>
            <person name="Goeker M."/>
        </authorList>
    </citation>
    <scope>NUCLEOTIDE SEQUENCE [LARGE SCALE GENOMIC DNA]</scope>
    <source>
        <strain evidence="1 2">DSM 25527</strain>
    </source>
</reference>